<dbReference type="Gene3D" id="2.60.40.1220">
    <property type="match status" value="1"/>
</dbReference>
<sequence length="651" mass="72489">MRIRLLYILLITSLLGCKSDEPSAEALQLESAFAGSLQLNLTGDITASIPVDRSISLLFSTALDPATIATGIKLLAGTQEITKTVSLSAQGKSALLSVNGILENNTIYTVSLTDELRSADGATITPTSFQFRTQAGELELVSVLMNGEAISNNPRVQNVDPQLTLTFEFSTPINVSTFETAFRLQGKSVNIVSSNEDKTITVTPTTSLDYIKKYNFSISDDLESAEGRGFDGYSLEFYTKLDPSFKFPQISEEDLLTKVQKQTFKYFWDFAHPNSGLARERNSSDNTVTIGGSGFGVMSIIVGIERGFITREQGVLRLKKIVDFLKGADRFHGVWPHWMNGNTGETVPFSANDNGGDLVETAFMIQGLLTVREYLNPGNTQEQSIRNTITQLWQEVEWDWYTQGGQDVLYWHWSPNYGWEKNLKIRGWNESLIVYVLAASSPTHPISASVYNEGWARNGDMANNNEYYNIQLPLGSSFGGPLFFSHYSFLGLDPRNLQDQYANYWNQNVAHAKINHAYSVANPKNFVGYGEGAWGLTASDNHNGYSAHSPTNDLGVITPTAALSSFPYTPEESMTALKHFYYIMGDKLWGEYGFYDAFNLTENWYASSTLAIDQGPIILMIENYRSALLWNLFMKNEEISDGLDKLGFTSY</sequence>
<dbReference type="STRING" id="333140.AWW68_09385"/>
<evidence type="ECO:0000313" key="5">
    <source>
        <dbReference type="Proteomes" id="UP000075606"/>
    </source>
</evidence>
<dbReference type="InterPro" id="IPR019282">
    <property type="entry name" value="Glycoamylase-like_cons_dom"/>
</dbReference>
<keyword evidence="5" id="KW-1185">Reference proteome</keyword>
<comment type="caution">
    <text evidence="4">The sequence shown here is derived from an EMBL/GenBank/DDBJ whole genome shotgun (WGS) entry which is preliminary data.</text>
</comment>
<name>A0A150XBC6_9BACT</name>
<evidence type="ECO:0000313" key="4">
    <source>
        <dbReference type="EMBL" id="KYG76027.1"/>
    </source>
</evidence>
<gene>
    <name evidence="4" type="ORF">AWW68_09385</name>
</gene>
<feature type="domain" description="SbsA Ig-like" evidence="3">
    <location>
        <begin position="47"/>
        <end position="133"/>
    </location>
</feature>
<feature type="domain" description="SbsA Ig-like" evidence="3">
    <location>
        <begin position="157"/>
        <end position="239"/>
    </location>
</feature>
<dbReference type="InterPro" id="IPR014755">
    <property type="entry name" value="Cu-Rt/internalin_Ig-like"/>
</dbReference>
<dbReference type="Gene3D" id="1.50.10.140">
    <property type="match status" value="1"/>
</dbReference>
<evidence type="ECO:0000259" key="2">
    <source>
        <dbReference type="Pfam" id="PF10091"/>
    </source>
</evidence>
<evidence type="ECO:0000256" key="1">
    <source>
        <dbReference type="ARBA" id="ARBA00022729"/>
    </source>
</evidence>
<dbReference type="PROSITE" id="PS51257">
    <property type="entry name" value="PROKAR_LIPOPROTEIN"/>
    <property type="match status" value="1"/>
</dbReference>
<evidence type="ECO:0008006" key="6">
    <source>
        <dbReference type="Google" id="ProtNLM"/>
    </source>
</evidence>
<dbReference type="Proteomes" id="UP000075606">
    <property type="component" value="Unassembled WGS sequence"/>
</dbReference>
<dbReference type="OrthoDB" id="5937621at2"/>
<dbReference type="RefSeq" id="WP_068220375.1">
    <property type="nucleotide sequence ID" value="NZ_LRPC01000012.1"/>
</dbReference>
<organism evidence="4 5">
    <name type="scientific">Roseivirga spongicola</name>
    <dbReference type="NCBI Taxonomy" id="333140"/>
    <lineage>
        <taxon>Bacteria</taxon>
        <taxon>Pseudomonadati</taxon>
        <taxon>Bacteroidota</taxon>
        <taxon>Cytophagia</taxon>
        <taxon>Cytophagales</taxon>
        <taxon>Roseivirgaceae</taxon>
        <taxon>Roseivirga</taxon>
    </lineage>
</organism>
<feature type="domain" description="Glycoamylase-like" evidence="2">
    <location>
        <begin position="424"/>
        <end position="636"/>
    </location>
</feature>
<protein>
    <recommendedName>
        <fullName evidence="6">Beta-glucosidase</fullName>
    </recommendedName>
</protein>
<dbReference type="InterPro" id="IPR032812">
    <property type="entry name" value="SbsA_Ig"/>
</dbReference>
<dbReference type="Pfam" id="PF10091">
    <property type="entry name" value="Glycoamylase"/>
    <property type="match status" value="1"/>
</dbReference>
<dbReference type="Pfam" id="PF13205">
    <property type="entry name" value="Big_5"/>
    <property type="match status" value="2"/>
</dbReference>
<dbReference type="AlphaFoldDB" id="A0A150XBC6"/>
<accession>A0A150XBC6</accession>
<reference evidence="4 5" key="1">
    <citation type="submission" date="2016-01" db="EMBL/GenBank/DDBJ databases">
        <title>Genome sequencing of Roseivirga spongicola UST030701-084.</title>
        <authorList>
            <person name="Selvaratnam C."/>
            <person name="Thevarajoo S."/>
            <person name="Goh K.M."/>
            <person name="Ee R."/>
            <person name="Chan K.-G."/>
            <person name="Chong C.S."/>
        </authorList>
    </citation>
    <scope>NUCLEOTIDE SEQUENCE [LARGE SCALE GENOMIC DNA]</scope>
    <source>
        <strain evidence="4 5">UST030701-084</strain>
    </source>
</reference>
<proteinExistence type="predicted"/>
<evidence type="ECO:0000259" key="3">
    <source>
        <dbReference type="Pfam" id="PF13205"/>
    </source>
</evidence>
<keyword evidence="1" id="KW-0732">Signal</keyword>
<dbReference type="EMBL" id="LRPC01000012">
    <property type="protein sequence ID" value="KYG76027.1"/>
    <property type="molecule type" value="Genomic_DNA"/>
</dbReference>